<feature type="compositionally biased region" description="Low complexity" evidence="10">
    <location>
        <begin position="408"/>
        <end position="431"/>
    </location>
</feature>
<evidence type="ECO:0000256" key="2">
    <source>
        <dbReference type="ARBA" id="ARBA00022475"/>
    </source>
</evidence>
<dbReference type="PROSITE" id="PS00107">
    <property type="entry name" value="PROTEIN_KINASE_ATP"/>
    <property type="match status" value="1"/>
</dbReference>
<keyword evidence="7 8" id="KW-0067">ATP-binding</keyword>
<dbReference type="Gene3D" id="1.10.510.10">
    <property type="entry name" value="Transferase(Phosphotransferase) domain 1"/>
    <property type="match status" value="1"/>
</dbReference>
<evidence type="ECO:0000256" key="3">
    <source>
        <dbReference type="ARBA" id="ARBA00022527"/>
    </source>
</evidence>
<evidence type="ECO:0000256" key="7">
    <source>
        <dbReference type="ARBA" id="ARBA00022840"/>
    </source>
</evidence>
<reference evidence="12 13" key="1">
    <citation type="journal article" date="2023" name="Plants (Basel)">
        <title>Bridging the Gap: Combining Genomics and Transcriptomics Approaches to Understand Stylosanthes scabra, an Orphan Legume from the Brazilian Caatinga.</title>
        <authorList>
            <person name="Ferreira-Neto J.R.C."/>
            <person name="da Silva M.D."/>
            <person name="Binneck E."/>
            <person name="de Melo N.F."/>
            <person name="da Silva R.H."/>
            <person name="de Melo A.L.T.M."/>
            <person name="Pandolfi V."/>
            <person name="Bustamante F.O."/>
            <person name="Brasileiro-Vidal A.C."/>
            <person name="Benko-Iseppon A.M."/>
        </authorList>
    </citation>
    <scope>NUCLEOTIDE SEQUENCE [LARGE SCALE GENOMIC DNA]</scope>
    <source>
        <tissue evidence="12">Leaves</tissue>
    </source>
</reference>
<feature type="region of interest" description="Disordered" evidence="10">
    <location>
        <begin position="403"/>
        <end position="431"/>
    </location>
</feature>
<sequence>MGNCISETSDITTPYPNNHIGAAKDGYNRERSRLLLLPPPPIQRDDDDYYGKDDDKIFLSTPPKSEADTLIFSSPDLKPFTLNDLKNVTGNFSPENLIGEGGFGYVYKGWVNAHTIKLVSGTGTVPVAVKKLKSQGFQGHKEWLSELNHLGQLHHPNLVKLIGYCLEGDNRLLVYEYMTKGSLENHLFNKGDETLSWGTRIKVAIGAARGLTFLHESEHQVIYRDFKPPNILLDSEFNAKLTDFGLAKSGPIGDLSHVSTTQVLGTRGYAAPEYILTGRLTTKCDVYSFGVVLLELLTGRHAIEVTKSGVEDNLVEWAKPYLGDRKKLFRIMDTKLAGKYSKRAAYIVSLLALQCISDANNRPKMHDILSTLERLQLTNKNHSHRSVSSSPTLHSVPNQLVLSPLRHNNSSNNNNDDNDNNNGNYYSYYYSPYNTTGRSPSPLLQPTHHY</sequence>
<evidence type="ECO:0000256" key="1">
    <source>
        <dbReference type="ARBA" id="ARBA00004236"/>
    </source>
</evidence>
<keyword evidence="2" id="KW-1003">Cell membrane</keyword>
<dbReference type="SUPFAM" id="SSF56112">
    <property type="entry name" value="Protein kinase-like (PK-like)"/>
    <property type="match status" value="1"/>
</dbReference>
<comment type="caution">
    <text evidence="12">The sequence shown here is derived from an EMBL/GenBank/DDBJ whole genome shotgun (WGS) entry which is preliminary data.</text>
</comment>
<name>A0ABU6STH2_9FABA</name>
<evidence type="ECO:0000256" key="5">
    <source>
        <dbReference type="ARBA" id="ARBA00022741"/>
    </source>
</evidence>
<accession>A0ABU6STH2</accession>
<proteinExistence type="inferred from homology"/>
<evidence type="ECO:0000313" key="12">
    <source>
        <dbReference type="EMBL" id="MED6139747.1"/>
    </source>
</evidence>
<evidence type="ECO:0000256" key="6">
    <source>
        <dbReference type="ARBA" id="ARBA00022777"/>
    </source>
</evidence>
<feature type="binding site" evidence="8">
    <location>
        <position position="131"/>
    </location>
    <ligand>
        <name>ATP</name>
        <dbReference type="ChEBI" id="CHEBI:30616"/>
    </ligand>
</feature>
<evidence type="ECO:0000256" key="9">
    <source>
        <dbReference type="RuleBase" id="RU000304"/>
    </source>
</evidence>
<dbReference type="PROSITE" id="PS00108">
    <property type="entry name" value="PROTEIN_KINASE_ST"/>
    <property type="match status" value="1"/>
</dbReference>
<dbReference type="InterPro" id="IPR017441">
    <property type="entry name" value="Protein_kinase_ATP_BS"/>
</dbReference>
<dbReference type="GO" id="GO:0016301">
    <property type="term" value="F:kinase activity"/>
    <property type="evidence" value="ECO:0007669"/>
    <property type="project" value="UniProtKB-KW"/>
</dbReference>
<dbReference type="InterPro" id="IPR008271">
    <property type="entry name" value="Ser/Thr_kinase_AS"/>
</dbReference>
<dbReference type="InterPro" id="IPR011009">
    <property type="entry name" value="Kinase-like_dom_sf"/>
</dbReference>
<dbReference type="Gene3D" id="3.30.200.20">
    <property type="entry name" value="Phosphorylase Kinase, domain 1"/>
    <property type="match status" value="1"/>
</dbReference>
<dbReference type="CDD" id="cd14066">
    <property type="entry name" value="STKc_IRAK"/>
    <property type="match status" value="1"/>
</dbReference>
<comment type="subcellular location">
    <subcellularLocation>
        <location evidence="1">Cell membrane</location>
    </subcellularLocation>
</comment>
<dbReference type="Proteomes" id="UP001341840">
    <property type="component" value="Unassembled WGS sequence"/>
</dbReference>
<dbReference type="EMBL" id="JASCZI010061918">
    <property type="protein sequence ID" value="MED6139747.1"/>
    <property type="molecule type" value="Genomic_DNA"/>
</dbReference>
<evidence type="ECO:0000256" key="8">
    <source>
        <dbReference type="PROSITE-ProRule" id="PRU10141"/>
    </source>
</evidence>
<keyword evidence="13" id="KW-1185">Reference proteome</keyword>
<gene>
    <name evidence="12" type="primary">PBL3_8</name>
    <name evidence="12" type="ORF">PIB30_086818</name>
</gene>
<dbReference type="InterPro" id="IPR000719">
    <property type="entry name" value="Prot_kinase_dom"/>
</dbReference>
<keyword evidence="5 8" id="KW-0547">Nucleotide-binding</keyword>
<protein>
    <submittedName>
        <fullName evidence="12">Serine/threonine-protein kinase pbl3</fullName>
    </submittedName>
</protein>
<feature type="domain" description="Protein kinase" evidence="11">
    <location>
        <begin position="92"/>
        <end position="375"/>
    </location>
</feature>
<dbReference type="InterPro" id="IPR050823">
    <property type="entry name" value="Plant_Ser_Thr_Prot_Kinase"/>
</dbReference>
<evidence type="ECO:0000313" key="13">
    <source>
        <dbReference type="Proteomes" id="UP001341840"/>
    </source>
</evidence>
<evidence type="ECO:0000256" key="4">
    <source>
        <dbReference type="ARBA" id="ARBA00022679"/>
    </source>
</evidence>
<evidence type="ECO:0000256" key="10">
    <source>
        <dbReference type="SAM" id="MobiDB-lite"/>
    </source>
</evidence>
<comment type="similarity">
    <text evidence="9">Belongs to the protein kinase superfamily.</text>
</comment>
<dbReference type="PROSITE" id="PS50011">
    <property type="entry name" value="PROTEIN_KINASE_DOM"/>
    <property type="match status" value="1"/>
</dbReference>
<dbReference type="InterPro" id="IPR001245">
    <property type="entry name" value="Ser-Thr/Tyr_kinase_cat_dom"/>
</dbReference>
<keyword evidence="2" id="KW-0472">Membrane</keyword>
<keyword evidence="3 9" id="KW-0723">Serine/threonine-protein kinase</keyword>
<evidence type="ECO:0000259" key="11">
    <source>
        <dbReference type="PROSITE" id="PS50011"/>
    </source>
</evidence>
<dbReference type="PANTHER" id="PTHR45621">
    <property type="entry name" value="OS01G0588500 PROTEIN-RELATED"/>
    <property type="match status" value="1"/>
</dbReference>
<keyword evidence="6 12" id="KW-0418">Kinase</keyword>
<keyword evidence="4" id="KW-0808">Transferase</keyword>
<dbReference type="Pfam" id="PF07714">
    <property type="entry name" value="PK_Tyr_Ser-Thr"/>
    <property type="match status" value="1"/>
</dbReference>
<organism evidence="12 13">
    <name type="scientific">Stylosanthes scabra</name>
    <dbReference type="NCBI Taxonomy" id="79078"/>
    <lineage>
        <taxon>Eukaryota</taxon>
        <taxon>Viridiplantae</taxon>
        <taxon>Streptophyta</taxon>
        <taxon>Embryophyta</taxon>
        <taxon>Tracheophyta</taxon>
        <taxon>Spermatophyta</taxon>
        <taxon>Magnoliopsida</taxon>
        <taxon>eudicotyledons</taxon>
        <taxon>Gunneridae</taxon>
        <taxon>Pentapetalae</taxon>
        <taxon>rosids</taxon>
        <taxon>fabids</taxon>
        <taxon>Fabales</taxon>
        <taxon>Fabaceae</taxon>
        <taxon>Papilionoideae</taxon>
        <taxon>50 kb inversion clade</taxon>
        <taxon>dalbergioids sensu lato</taxon>
        <taxon>Dalbergieae</taxon>
        <taxon>Pterocarpus clade</taxon>
        <taxon>Stylosanthes</taxon>
    </lineage>
</organism>